<gene>
    <name evidence="1" type="ORF">T02_14767</name>
</gene>
<reference evidence="1 2" key="1">
    <citation type="submission" date="2015-05" db="EMBL/GenBank/DDBJ databases">
        <title>Evolution of Trichinella species and genotypes.</title>
        <authorList>
            <person name="Korhonen P.K."/>
            <person name="Edoardo P."/>
            <person name="Giuseppe L.R."/>
            <person name="Gasser R.B."/>
        </authorList>
    </citation>
    <scope>NUCLEOTIDE SEQUENCE [LARGE SCALE GENOMIC DNA]</scope>
    <source>
        <strain evidence="1">ISS10</strain>
    </source>
</reference>
<evidence type="ECO:0000313" key="1">
    <source>
        <dbReference type="EMBL" id="KRZ46862.1"/>
    </source>
</evidence>
<organism evidence="1 2">
    <name type="scientific">Trichinella nativa</name>
    <dbReference type="NCBI Taxonomy" id="6335"/>
    <lineage>
        <taxon>Eukaryota</taxon>
        <taxon>Metazoa</taxon>
        <taxon>Ecdysozoa</taxon>
        <taxon>Nematoda</taxon>
        <taxon>Enoplea</taxon>
        <taxon>Dorylaimia</taxon>
        <taxon>Trichinellida</taxon>
        <taxon>Trichinellidae</taxon>
        <taxon>Trichinella</taxon>
    </lineage>
</organism>
<accession>A0A0V1KIH8</accession>
<proteinExistence type="predicted"/>
<evidence type="ECO:0000313" key="2">
    <source>
        <dbReference type="Proteomes" id="UP000054721"/>
    </source>
</evidence>
<dbReference type="EMBL" id="JYDW01001975">
    <property type="protein sequence ID" value="KRZ46862.1"/>
    <property type="molecule type" value="Genomic_DNA"/>
</dbReference>
<comment type="caution">
    <text evidence="1">The sequence shown here is derived from an EMBL/GenBank/DDBJ whole genome shotgun (WGS) entry which is preliminary data.</text>
</comment>
<dbReference type="AlphaFoldDB" id="A0A0V1KIH8"/>
<keyword evidence="2" id="KW-1185">Reference proteome</keyword>
<dbReference type="Proteomes" id="UP000054721">
    <property type="component" value="Unassembled WGS sequence"/>
</dbReference>
<name>A0A0V1KIH8_9BILA</name>
<protein>
    <submittedName>
        <fullName evidence="1">Uncharacterized protein</fullName>
    </submittedName>
</protein>
<sequence length="43" mass="4988">MVIQCGHFVIPGDGEPEWTYLKWWAIVETFEMPGNGDPVWTHL</sequence>